<keyword evidence="3" id="KW-1185">Reference proteome</keyword>
<organism evidence="2 3">
    <name type="scientific">Actinacidiphila acididurans</name>
    <dbReference type="NCBI Taxonomy" id="2784346"/>
    <lineage>
        <taxon>Bacteria</taxon>
        <taxon>Bacillati</taxon>
        <taxon>Actinomycetota</taxon>
        <taxon>Actinomycetes</taxon>
        <taxon>Kitasatosporales</taxon>
        <taxon>Streptomycetaceae</taxon>
        <taxon>Actinacidiphila</taxon>
    </lineage>
</organism>
<evidence type="ECO:0000313" key="3">
    <source>
        <dbReference type="Proteomes" id="UP000749040"/>
    </source>
</evidence>
<gene>
    <name evidence="2" type="ORF">ITX44_01105</name>
</gene>
<dbReference type="RefSeq" id="WP_205355439.1">
    <property type="nucleotide sequence ID" value="NZ_JADKYB010000001.1"/>
</dbReference>
<proteinExistence type="predicted"/>
<dbReference type="Proteomes" id="UP000749040">
    <property type="component" value="Unassembled WGS sequence"/>
</dbReference>
<dbReference type="InterPro" id="IPR008927">
    <property type="entry name" value="6-PGluconate_DH-like_C_sf"/>
</dbReference>
<name>A0ABS2TIH9_9ACTN</name>
<sequence>MQPLLNVVGRRTPWLGRLGDGSRLKLVMNNSLAVTAEGIAEAVALSTALNLDPGVFLDALAETPLGPRTRWPRGAPSSRFATPQKTPDSRSKPPRIKA</sequence>
<protein>
    <submittedName>
        <fullName evidence="2">NAD(P)-dependent oxidoreductase</fullName>
    </submittedName>
</protein>
<reference evidence="2 3" key="1">
    <citation type="submission" date="2021-01" db="EMBL/GenBank/DDBJ databases">
        <title>Streptomyces acididurans sp. nov., isolated from a peat swamp forest soil.</title>
        <authorList>
            <person name="Chantavorakit T."/>
            <person name="Duangmal K."/>
        </authorList>
    </citation>
    <scope>NUCLEOTIDE SEQUENCE [LARGE SCALE GENOMIC DNA]</scope>
    <source>
        <strain evidence="2 3">KK5PA1</strain>
    </source>
</reference>
<comment type="caution">
    <text evidence="2">The sequence shown here is derived from an EMBL/GenBank/DDBJ whole genome shotgun (WGS) entry which is preliminary data.</text>
</comment>
<feature type="region of interest" description="Disordered" evidence="1">
    <location>
        <begin position="65"/>
        <end position="98"/>
    </location>
</feature>
<evidence type="ECO:0000256" key="1">
    <source>
        <dbReference type="SAM" id="MobiDB-lite"/>
    </source>
</evidence>
<dbReference type="Gene3D" id="1.10.1040.10">
    <property type="entry name" value="N-(1-d-carboxylethyl)-l-norvaline Dehydrogenase, domain 2"/>
    <property type="match status" value="1"/>
</dbReference>
<dbReference type="EMBL" id="JADKYB010000001">
    <property type="protein sequence ID" value="MBM9503148.1"/>
    <property type="molecule type" value="Genomic_DNA"/>
</dbReference>
<dbReference type="InterPro" id="IPR013328">
    <property type="entry name" value="6PGD_dom2"/>
</dbReference>
<accession>A0ABS2TIH9</accession>
<evidence type="ECO:0000313" key="2">
    <source>
        <dbReference type="EMBL" id="MBM9503148.1"/>
    </source>
</evidence>
<dbReference type="SUPFAM" id="SSF48179">
    <property type="entry name" value="6-phosphogluconate dehydrogenase C-terminal domain-like"/>
    <property type="match status" value="1"/>
</dbReference>